<dbReference type="PANTHER" id="PTHR15021">
    <property type="entry name" value="DISCONNECTED-RELATED"/>
    <property type="match status" value="1"/>
</dbReference>
<reference evidence="4 5" key="1">
    <citation type="submission" date="2020-02" db="EMBL/GenBank/DDBJ databases">
        <title>A chromosome-scale genome assembly of the black bullhead catfish (Ameiurus melas).</title>
        <authorList>
            <person name="Wen M."/>
            <person name="Zham M."/>
            <person name="Cabau C."/>
            <person name="Klopp C."/>
            <person name="Donnadieu C."/>
            <person name="Roques C."/>
            <person name="Bouchez O."/>
            <person name="Lampietro C."/>
            <person name="Jouanno E."/>
            <person name="Herpin A."/>
            <person name="Louis A."/>
            <person name="Berthelot C."/>
            <person name="Parey E."/>
            <person name="Roest-Crollius H."/>
            <person name="Braasch I."/>
            <person name="Postlethwait J."/>
            <person name="Robinson-Rechavi M."/>
            <person name="Echchiki A."/>
            <person name="Begum T."/>
            <person name="Montfort J."/>
            <person name="Schartl M."/>
            <person name="Bobe J."/>
            <person name="Guiguen Y."/>
        </authorList>
    </citation>
    <scope>NUCLEOTIDE SEQUENCE [LARGE SCALE GENOMIC DNA]</scope>
    <source>
        <strain evidence="4">M_S1</strain>
        <tissue evidence="4">Blood</tissue>
    </source>
</reference>
<dbReference type="PANTHER" id="PTHR15021:SF1">
    <property type="entry name" value="ZINC FINGER PROTEIN BASONUCLIN-1"/>
    <property type="match status" value="1"/>
</dbReference>
<dbReference type="GO" id="GO:0005634">
    <property type="term" value="C:nucleus"/>
    <property type="evidence" value="ECO:0007669"/>
    <property type="project" value="TreeGrafter"/>
</dbReference>
<feature type="domain" description="C2H2-type" evidence="3">
    <location>
        <begin position="319"/>
        <end position="347"/>
    </location>
</feature>
<dbReference type="EMBL" id="JAAGNN010000026">
    <property type="protein sequence ID" value="KAF4071765.1"/>
    <property type="molecule type" value="Genomic_DNA"/>
</dbReference>
<dbReference type="InterPro" id="IPR040436">
    <property type="entry name" value="Disconnected-like"/>
</dbReference>
<feature type="region of interest" description="Disordered" evidence="2">
    <location>
        <begin position="276"/>
        <end position="302"/>
    </location>
</feature>
<name>A0A7J5ZMF4_AMEME</name>
<proteinExistence type="predicted"/>
<feature type="region of interest" description="Disordered" evidence="2">
    <location>
        <begin position="475"/>
        <end position="527"/>
    </location>
</feature>
<feature type="compositionally biased region" description="Basic and acidic residues" evidence="2">
    <location>
        <begin position="553"/>
        <end position="564"/>
    </location>
</feature>
<feature type="compositionally biased region" description="Low complexity" evidence="2">
    <location>
        <begin position="285"/>
        <end position="297"/>
    </location>
</feature>
<dbReference type="GO" id="GO:0006356">
    <property type="term" value="P:regulation of transcription by RNA polymerase I"/>
    <property type="evidence" value="ECO:0007669"/>
    <property type="project" value="TreeGrafter"/>
</dbReference>
<evidence type="ECO:0000256" key="1">
    <source>
        <dbReference type="PROSITE-ProRule" id="PRU00042"/>
    </source>
</evidence>
<dbReference type="AlphaFoldDB" id="A0A7J5ZMF4"/>
<dbReference type="Pfam" id="PF12874">
    <property type="entry name" value="zf-met"/>
    <property type="match status" value="1"/>
</dbReference>
<protein>
    <recommendedName>
        <fullName evidence="3">C2H2-type domain-containing protein</fullName>
    </recommendedName>
</protein>
<feature type="region of interest" description="Disordered" evidence="2">
    <location>
        <begin position="546"/>
        <end position="567"/>
    </location>
</feature>
<dbReference type="GO" id="GO:0008270">
    <property type="term" value="F:zinc ion binding"/>
    <property type="evidence" value="ECO:0007669"/>
    <property type="project" value="UniProtKB-KW"/>
</dbReference>
<feature type="compositionally biased region" description="Acidic residues" evidence="2">
    <location>
        <begin position="777"/>
        <end position="793"/>
    </location>
</feature>
<keyword evidence="1" id="KW-0863">Zinc-finger</keyword>
<sequence>MSQAICCTLVNCTCDSFRPGKLKRRQCENCRHGWVAHALSKLKMQHTYDGGQVEIVHSNVVFDICSLMLYGTQAIPVRLKILLDRLFSVLKQDEVIKILNALDWTLQDYIRGYVLQDVAGKVLDRWAIMTFEEEIATLQQFLRFGETKSIVELMALQDKEGQAIIVPTVRANSDIRSFIESSTQRPSVPATAEPLSRNNGHHFESLVNNMTFMLPLQLLNSVPAPLLRSRADSRQQEVPARPEILDSNLDTSSHFTSDAEREDVPMERASTNLESDDFTLSDNYSSPSTPCTPSISSDIAQASPESKIRLGVGMKKGRVFCSACEKTFYDKGTLKIHYNAVHLKIKHKCTIEGCNMVFSSLRSRNRHSANPNPRLHMPMNRNSRDRDVRDGLSAGDETEKRDLSRPVSSYISNSESKLHSSFSSISHSGIVFPNLKTVQPVLPFYRSLVTPAELANTPGNLPSLPLLSSSSVPVSIGDMESNPEPVPKKKSRKSSMPIKIEKDELEERSSSNDDDDDPPASMNSGMDCMVKTECDEHGVVHPSIHPSVFNHSSHTEQPETEGKHQTQGCSLTHSLSSFSNMQRNILDFGDQTCSEGLDLRPSGQVALSSTPCESEVHTDGDGVQQIVCADDEDELLHQCESCSKTFKNSYSAKMHYRSVHLKEMHMCTVAGCNAAFPSRRSRDRHSANLNLHHKLLTKDHYIFTPSCRDVTTDSHPEFPNKDPLSQTSVIFKGTNRTGLVFPMSKSSESIEDLVEDEAVLDLSTRGSGHSSSWDSDAGSEEELPLEDSDENESCDGLNPSAVSLGQQVNNSSTPITCHVCQKVYSNKGTFRAHYKTVHLRLLHKCKVPGCDTTFSSVRSRNRHSQNPNLHRNLPTNNTTVTQE</sequence>
<feature type="compositionally biased region" description="Polar residues" evidence="2">
    <location>
        <begin position="764"/>
        <end position="774"/>
    </location>
</feature>
<keyword evidence="1" id="KW-0479">Metal-binding</keyword>
<feature type="region of interest" description="Disordered" evidence="2">
    <location>
        <begin position="764"/>
        <end position="795"/>
    </location>
</feature>
<organism evidence="4 5">
    <name type="scientific">Ameiurus melas</name>
    <name type="common">Black bullhead</name>
    <name type="synonym">Silurus melas</name>
    <dbReference type="NCBI Taxonomy" id="219545"/>
    <lineage>
        <taxon>Eukaryota</taxon>
        <taxon>Metazoa</taxon>
        <taxon>Chordata</taxon>
        <taxon>Craniata</taxon>
        <taxon>Vertebrata</taxon>
        <taxon>Euteleostomi</taxon>
        <taxon>Actinopterygii</taxon>
        <taxon>Neopterygii</taxon>
        <taxon>Teleostei</taxon>
        <taxon>Ostariophysi</taxon>
        <taxon>Siluriformes</taxon>
        <taxon>Ictaluridae</taxon>
        <taxon>Ameiurus</taxon>
    </lineage>
</organism>
<evidence type="ECO:0000313" key="5">
    <source>
        <dbReference type="Proteomes" id="UP000593565"/>
    </source>
</evidence>
<evidence type="ECO:0000313" key="4">
    <source>
        <dbReference type="EMBL" id="KAF4071765.1"/>
    </source>
</evidence>
<feature type="region of interest" description="Disordered" evidence="2">
    <location>
        <begin position="856"/>
        <end position="883"/>
    </location>
</feature>
<dbReference type="Pfam" id="PF00096">
    <property type="entry name" value="zf-C2H2"/>
    <property type="match status" value="1"/>
</dbReference>
<feature type="domain" description="C2H2-type" evidence="3">
    <location>
        <begin position="815"/>
        <end position="838"/>
    </location>
</feature>
<gene>
    <name evidence="4" type="ORF">AMELA_G00266590</name>
</gene>
<dbReference type="Proteomes" id="UP000593565">
    <property type="component" value="Unassembled WGS sequence"/>
</dbReference>
<feature type="domain" description="C2H2-type" evidence="3">
    <location>
        <begin position="637"/>
        <end position="665"/>
    </location>
</feature>
<feature type="compositionally biased region" description="Basic and acidic residues" evidence="2">
    <location>
        <begin position="499"/>
        <end position="511"/>
    </location>
</feature>
<feature type="region of interest" description="Disordered" evidence="2">
    <location>
        <begin position="364"/>
        <end position="408"/>
    </location>
</feature>
<dbReference type="InterPro" id="IPR013087">
    <property type="entry name" value="Znf_C2H2_type"/>
</dbReference>
<dbReference type="SMART" id="SM00355">
    <property type="entry name" value="ZnF_C2H2"/>
    <property type="match status" value="6"/>
</dbReference>
<evidence type="ECO:0000259" key="3">
    <source>
        <dbReference type="PROSITE" id="PS50157"/>
    </source>
</evidence>
<comment type="caution">
    <text evidence="4">The sequence shown here is derived from an EMBL/GenBank/DDBJ whole genome shotgun (WGS) entry which is preliminary data.</text>
</comment>
<dbReference type="PROSITE" id="PS50157">
    <property type="entry name" value="ZINC_FINGER_C2H2_2"/>
    <property type="match status" value="3"/>
</dbReference>
<accession>A0A7J5ZMF4</accession>
<keyword evidence="5" id="KW-1185">Reference proteome</keyword>
<keyword evidence="1" id="KW-0862">Zinc</keyword>
<evidence type="ECO:0000256" key="2">
    <source>
        <dbReference type="SAM" id="MobiDB-lite"/>
    </source>
</evidence>
<dbReference type="Gene3D" id="3.30.160.60">
    <property type="entry name" value="Classic Zinc Finger"/>
    <property type="match status" value="3"/>
</dbReference>
<dbReference type="PROSITE" id="PS00028">
    <property type="entry name" value="ZINC_FINGER_C2H2_1"/>
    <property type="match status" value="3"/>
</dbReference>